<accession>A0ABQ8BJI6</accession>
<evidence type="ECO:0000313" key="2">
    <source>
        <dbReference type="EMBL" id="KAH0904989.1"/>
    </source>
</evidence>
<dbReference type="SUPFAM" id="SSF52540">
    <property type="entry name" value="P-loop containing nucleoside triphosphate hydrolases"/>
    <property type="match status" value="1"/>
</dbReference>
<dbReference type="NCBIfam" id="TIGR00345">
    <property type="entry name" value="GET3_arsA_TRC40"/>
    <property type="match status" value="1"/>
</dbReference>
<name>A0ABQ8BJI6_BRANA</name>
<dbReference type="Gene3D" id="3.40.50.300">
    <property type="entry name" value="P-loop containing nucleotide triphosphate hydrolases"/>
    <property type="match status" value="1"/>
</dbReference>
<dbReference type="EMBL" id="JAGKQM010000011">
    <property type="protein sequence ID" value="KAH0904989.1"/>
    <property type="molecule type" value="Genomic_DNA"/>
</dbReference>
<proteinExistence type="predicted"/>
<dbReference type="InterPro" id="IPR008978">
    <property type="entry name" value="HSP20-like_chaperone"/>
</dbReference>
<sequence>MNPKMATLSSSLLSSSPLCKSRFSPSRTDFISFSPRRTLSVASPAILSLSVKHHRCRNSFQVRSVASPAETASEFDEMVSGTKRKYYMLGGKGGVGKTSCAASLAVRFANNGHPTLVVSTDPAHSLSDSFAQDLTGGMLVPVEGPESPLFALEINPEKAREEFRSASQANGGTGVKDFMDGMGLGMLVEQLGELKLGELLDTPPPGLDEAIAISKVIQFLESPEYNMFTRIVFDTAPTGHTLRLLSLPDFLDASIGKILKLRQKITSATSAIKSVFGKEDNKPDAADKLERLRERMVKVRELFRDTESTEFVIVTIPTVMAVSESSRLSASLKKESVPVKRLVVNQILPPSSSDCKFCSIKRKDQMRALDMIREDSELSGLTLMQAPLVDMEIRGRLHATNHPYQRYGPKGFMEIKALPNDDLYVRVDLPGVPDDAIRHRVDAVRQKVVFFSGEEVLGDGDNADDVREYSGTAGLGCDCCEITGVDAKMKDGVLRMILTRVKVKDHDSNKCTHFLPPNAGKSGRYDVNSPVMVEVEEHPYVVKGRKDTLATNRTSDGCFRFSVDMPGVCSDDVFVIPNQNEIKFYGENKEVYEHDESCRIFLGAISNRQCCSFGIPLLSHGIAWDAEFGVLKVRVSPPPRNNHN</sequence>
<evidence type="ECO:0000259" key="1">
    <source>
        <dbReference type="Pfam" id="PF02374"/>
    </source>
</evidence>
<dbReference type="InterPro" id="IPR025723">
    <property type="entry name" value="ArsA/GET3_ATPase-like"/>
</dbReference>
<dbReference type="SUPFAM" id="SSF49764">
    <property type="entry name" value="HSP20-like chaperones"/>
    <property type="match status" value="1"/>
</dbReference>
<gene>
    <name evidence="2" type="ORF">HID58_044492</name>
</gene>
<organism evidence="2 3">
    <name type="scientific">Brassica napus</name>
    <name type="common">Rape</name>
    <dbReference type="NCBI Taxonomy" id="3708"/>
    <lineage>
        <taxon>Eukaryota</taxon>
        <taxon>Viridiplantae</taxon>
        <taxon>Streptophyta</taxon>
        <taxon>Embryophyta</taxon>
        <taxon>Tracheophyta</taxon>
        <taxon>Spermatophyta</taxon>
        <taxon>Magnoliopsida</taxon>
        <taxon>eudicotyledons</taxon>
        <taxon>Gunneridae</taxon>
        <taxon>Pentapetalae</taxon>
        <taxon>rosids</taxon>
        <taxon>malvids</taxon>
        <taxon>Brassicales</taxon>
        <taxon>Brassicaceae</taxon>
        <taxon>Brassiceae</taxon>
        <taxon>Brassica</taxon>
    </lineage>
</organism>
<dbReference type="Proteomes" id="UP000824890">
    <property type="component" value="Unassembled WGS sequence"/>
</dbReference>
<evidence type="ECO:0000313" key="3">
    <source>
        <dbReference type="Proteomes" id="UP000824890"/>
    </source>
</evidence>
<dbReference type="InterPro" id="IPR027417">
    <property type="entry name" value="P-loop_NTPase"/>
</dbReference>
<dbReference type="Pfam" id="PF02374">
    <property type="entry name" value="ArsA_ATPase"/>
    <property type="match status" value="1"/>
</dbReference>
<dbReference type="CDD" id="cd02035">
    <property type="entry name" value="ArsA"/>
    <property type="match status" value="1"/>
</dbReference>
<protein>
    <recommendedName>
        <fullName evidence="1">ArsA/GET3 Anion-transporting ATPase-like domain-containing protein</fullName>
    </recommendedName>
</protein>
<keyword evidence="3" id="KW-1185">Reference proteome</keyword>
<dbReference type="PANTHER" id="PTHR10803:SF22">
    <property type="entry name" value="ANION-TRANSPORTING ATPASE-LIKE DOMAIN-CONTAINING PROTEIN"/>
    <property type="match status" value="1"/>
</dbReference>
<feature type="domain" description="ArsA/GET3 Anion-transporting ATPase-like" evidence="1">
    <location>
        <begin position="85"/>
        <end position="395"/>
    </location>
</feature>
<dbReference type="PANTHER" id="PTHR10803">
    <property type="entry name" value="ARSENICAL PUMP-DRIVING ATPASE ARSENITE-TRANSLOCATING ATPASE"/>
    <property type="match status" value="1"/>
</dbReference>
<dbReference type="InterPro" id="IPR016300">
    <property type="entry name" value="ATPase_ArsA/GET3"/>
</dbReference>
<comment type="caution">
    <text evidence="2">The sequence shown here is derived from an EMBL/GenBank/DDBJ whole genome shotgun (WGS) entry which is preliminary data.</text>
</comment>
<reference evidence="2 3" key="1">
    <citation type="submission" date="2021-05" db="EMBL/GenBank/DDBJ databases">
        <title>Genome Assembly of Synthetic Allotetraploid Brassica napus Reveals Homoeologous Exchanges between Subgenomes.</title>
        <authorList>
            <person name="Davis J.T."/>
        </authorList>
    </citation>
    <scope>NUCLEOTIDE SEQUENCE [LARGE SCALE GENOMIC DNA]</scope>
    <source>
        <strain evidence="3">cv. Da-Ae</strain>
        <tissue evidence="2">Seedling</tissue>
    </source>
</reference>